<dbReference type="FunFam" id="3.30.160.60:FF:001557">
    <property type="entry name" value="Transcription factor E4F1"/>
    <property type="match status" value="1"/>
</dbReference>
<dbReference type="PROSITE" id="PS50157">
    <property type="entry name" value="ZINC_FINGER_C2H2_2"/>
    <property type="match status" value="9"/>
</dbReference>
<evidence type="ECO:0000256" key="25">
    <source>
        <dbReference type="ARBA" id="ARBA00067631"/>
    </source>
</evidence>
<evidence type="ECO:0000256" key="32">
    <source>
        <dbReference type="SAM" id="MobiDB-lite"/>
    </source>
</evidence>
<keyword evidence="20" id="KW-0238">DNA-binding</keyword>
<evidence type="ECO:0000256" key="3">
    <source>
        <dbReference type="ARBA" id="ARBA00004642"/>
    </source>
</evidence>
<evidence type="ECO:0000259" key="33">
    <source>
        <dbReference type="PROSITE" id="PS50157"/>
    </source>
</evidence>
<keyword evidence="16" id="KW-0833">Ubl conjugation pathway</keyword>
<dbReference type="InterPro" id="IPR050826">
    <property type="entry name" value="Krueppel_C2H2_ZnFinger"/>
</dbReference>
<dbReference type="GO" id="GO:0005737">
    <property type="term" value="C:cytoplasm"/>
    <property type="evidence" value="ECO:0007669"/>
    <property type="project" value="UniProtKB-SubCell"/>
</dbReference>
<protein>
    <recommendedName>
        <fullName evidence="25">Transcription factor E4F1</fullName>
        <ecNumber evidence="5">2.3.2.27</ecNumber>
    </recommendedName>
    <alternativeName>
        <fullName evidence="29">E4F transcription factor 1</fullName>
    </alternativeName>
    <alternativeName>
        <fullName evidence="26">Putative E3 ubiquitin-protein ligase E4F1</fullName>
    </alternativeName>
    <alternativeName>
        <fullName evidence="30">RING-type E3 ubiquitin transferase E4F1</fullName>
    </alternativeName>
    <alternativeName>
        <fullName evidence="27">Transcription factor E4F</fullName>
    </alternativeName>
    <alternativeName>
        <fullName evidence="28">p120E4F</fullName>
    </alternativeName>
</protein>
<evidence type="ECO:0000256" key="13">
    <source>
        <dbReference type="ARBA" id="ARBA00022737"/>
    </source>
</evidence>
<feature type="region of interest" description="Disordered" evidence="32">
    <location>
        <begin position="209"/>
        <end position="234"/>
    </location>
</feature>
<keyword evidence="19" id="KW-0805">Transcription regulation</keyword>
<evidence type="ECO:0000256" key="1">
    <source>
        <dbReference type="ARBA" id="ARBA00000900"/>
    </source>
</evidence>
<comment type="function">
    <text evidence="24">May function as a transcriptional repressor. May also function as a ubiquitin ligase mediating ubiquitination of chromatin-associated TP53. Functions in cell survival and proliferation through control of the cell cycle. Functions in the p53 and pRB tumor suppressor pathways and regulates the cyclin CCNA2 transcription.</text>
</comment>
<dbReference type="AlphaFoldDB" id="A0AA35PKL9"/>
<evidence type="ECO:0000313" key="35">
    <source>
        <dbReference type="Proteomes" id="UP001178461"/>
    </source>
</evidence>
<keyword evidence="7" id="KW-0678">Repressor</keyword>
<evidence type="ECO:0000256" key="29">
    <source>
        <dbReference type="ARBA" id="ARBA00083030"/>
    </source>
</evidence>
<comment type="pathway">
    <text evidence="4">Protein modification; protein ubiquitination.</text>
</comment>
<dbReference type="GO" id="GO:0051301">
    <property type="term" value="P:cell division"/>
    <property type="evidence" value="ECO:0007669"/>
    <property type="project" value="UniProtKB-KW"/>
</dbReference>
<evidence type="ECO:0000256" key="28">
    <source>
        <dbReference type="ARBA" id="ARBA00082967"/>
    </source>
</evidence>
<dbReference type="EMBL" id="OX395139">
    <property type="protein sequence ID" value="CAI5792431.1"/>
    <property type="molecule type" value="Genomic_DNA"/>
</dbReference>
<keyword evidence="15" id="KW-0498">Mitosis</keyword>
<dbReference type="FunFam" id="3.30.160.60:FF:002233">
    <property type="entry name" value="transcription factor E4F1 isoform X1"/>
    <property type="match status" value="1"/>
</dbReference>
<feature type="domain" description="C2H2-type" evidence="33">
    <location>
        <begin position="372"/>
        <end position="399"/>
    </location>
</feature>
<evidence type="ECO:0000256" key="15">
    <source>
        <dbReference type="ARBA" id="ARBA00022776"/>
    </source>
</evidence>
<evidence type="ECO:0000256" key="12">
    <source>
        <dbReference type="ARBA" id="ARBA00022723"/>
    </source>
</evidence>
<feature type="domain" description="C2H2-type" evidence="33">
    <location>
        <begin position="316"/>
        <end position="343"/>
    </location>
</feature>
<evidence type="ECO:0000256" key="2">
    <source>
        <dbReference type="ARBA" id="ARBA00004496"/>
    </source>
</evidence>
<gene>
    <name evidence="34" type="ORF">PODLI_1B006046</name>
</gene>
<dbReference type="FunFam" id="3.30.160.60:FF:000086">
    <property type="entry name" value="transcription factor E4F1 isoform X1"/>
    <property type="match status" value="1"/>
</dbReference>
<feature type="compositionally biased region" description="Basic and acidic residues" evidence="32">
    <location>
        <begin position="224"/>
        <end position="234"/>
    </location>
</feature>
<keyword evidence="18" id="KW-0832">Ubl conjugation</keyword>
<evidence type="ECO:0000256" key="17">
    <source>
        <dbReference type="ARBA" id="ARBA00022833"/>
    </source>
</evidence>
<evidence type="ECO:0000256" key="20">
    <source>
        <dbReference type="ARBA" id="ARBA00023125"/>
    </source>
</evidence>
<evidence type="ECO:0000256" key="21">
    <source>
        <dbReference type="ARBA" id="ARBA00023163"/>
    </source>
</evidence>
<feature type="domain" description="C2H2-type" evidence="33">
    <location>
        <begin position="16"/>
        <end position="43"/>
    </location>
</feature>
<keyword evidence="9" id="KW-0341">Growth regulation</keyword>
<accession>A0AA35PKL9</accession>
<evidence type="ECO:0000256" key="16">
    <source>
        <dbReference type="ARBA" id="ARBA00022786"/>
    </source>
</evidence>
<evidence type="ECO:0000256" key="11">
    <source>
        <dbReference type="ARBA" id="ARBA00022679"/>
    </source>
</evidence>
<sequence>MELIKVKLLVNKEGRYVCELCHKTFKTASILKAHMITHSSRKDYECKICGTSFRTKGSLIRHHRRHTDERPYKCKKCGKSFRESGALTRHLKSLTPCTEKTRFNMNKEIVVSKEDLAAGSNDSNVEAVPSLAAQSVESPPVIHLVTDAKGNVLHEVHVQVQELPITEEKLLGQEPSNPEDLPPEGDDNENLLREAMRNSGIVIEQVSMEEASKSDEANEVTGAEESKNEEVEMPEKLCGEQYVKIEQAETPDADATDEGQVCPYCSEVFREHSSLDQHISRHFDYKPFPCEECGKGFTKGYLLKKHQEVHVNERRFRCGDCGKLYKTIAHVKGHRRVHSDERPYPCPKCGKRYKTKNAQQVHFRTHLDDKPYVCQFCSQGFREKGSLVRHIRHHTGEKPFKCYKCGRGFAEHGTLNRHLRTKGGCLLALKEAEEEAVSEEGQSADNLAATVISEDPPTVLVEFSSVVADTQEYIIETATEEMETTEAAEIIEGTRHEVDSHIMKVVQQIVNQANSGHQIIVQNVTVAESSALTPDGTDADTIAIATPESLTEQVAMTLASAIGEGAVLTTEGSSEAEEATVTMVASEDIEIMEHTGEFVIATQEEEVEVQTVIV</sequence>
<comment type="catalytic activity">
    <reaction evidence="1">
        <text>S-ubiquitinyl-[E2 ubiquitin-conjugating enzyme]-L-cysteine + [acceptor protein]-L-lysine = [E2 ubiquitin-conjugating enzyme]-L-cysteine + N(6)-ubiquitinyl-[acceptor protein]-L-lysine.</text>
        <dbReference type="EC" id="2.3.2.27"/>
    </reaction>
</comment>
<dbReference type="SMART" id="SM00355">
    <property type="entry name" value="ZnF_C2H2"/>
    <property type="match status" value="9"/>
</dbReference>
<feature type="domain" description="C2H2-type" evidence="33">
    <location>
        <begin position="72"/>
        <end position="101"/>
    </location>
</feature>
<organism evidence="34 35">
    <name type="scientific">Podarcis lilfordi</name>
    <name type="common">Lilford's wall lizard</name>
    <dbReference type="NCBI Taxonomy" id="74358"/>
    <lineage>
        <taxon>Eukaryota</taxon>
        <taxon>Metazoa</taxon>
        <taxon>Chordata</taxon>
        <taxon>Craniata</taxon>
        <taxon>Vertebrata</taxon>
        <taxon>Euteleostomi</taxon>
        <taxon>Lepidosauria</taxon>
        <taxon>Squamata</taxon>
        <taxon>Bifurcata</taxon>
        <taxon>Unidentata</taxon>
        <taxon>Episquamata</taxon>
        <taxon>Laterata</taxon>
        <taxon>Lacertibaenia</taxon>
        <taxon>Lacertidae</taxon>
        <taxon>Podarcis</taxon>
    </lineage>
</organism>
<dbReference type="PANTHER" id="PTHR24377">
    <property type="entry name" value="IP01015P-RELATED"/>
    <property type="match status" value="1"/>
</dbReference>
<keyword evidence="11" id="KW-0808">Transferase</keyword>
<keyword evidence="21" id="KW-0804">Transcription</keyword>
<dbReference type="FunFam" id="3.30.160.60:FF:000702">
    <property type="entry name" value="Transcription factor E4F1 isoform 1"/>
    <property type="match status" value="1"/>
</dbReference>
<keyword evidence="17" id="KW-0862">Zinc</keyword>
<dbReference type="FunFam" id="3.30.160.60:FF:000715">
    <property type="entry name" value="Transcription factor E4F1 isoform 1"/>
    <property type="match status" value="1"/>
</dbReference>
<dbReference type="EC" id="2.3.2.27" evidence="5"/>
<dbReference type="GO" id="GO:0008270">
    <property type="term" value="F:zinc ion binding"/>
    <property type="evidence" value="ECO:0007669"/>
    <property type="project" value="UniProtKB-KW"/>
</dbReference>
<dbReference type="GO" id="GO:0005654">
    <property type="term" value="C:nucleoplasm"/>
    <property type="evidence" value="ECO:0007669"/>
    <property type="project" value="UniProtKB-SubCell"/>
</dbReference>
<keyword evidence="12" id="KW-0479">Metal-binding</keyword>
<evidence type="ECO:0000256" key="23">
    <source>
        <dbReference type="ARBA" id="ARBA00023306"/>
    </source>
</evidence>
<evidence type="ECO:0000256" key="8">
    <source>
        <dbReference type="ARBA" id="ARBA00022553"/>
    </source>
</evidence>
<evidence type="ECO:0000256" key="6">
    <source>
        <dbReference type="ARBA" id="ARBA00022490"/>
    </source>
</evidence>
<proteinExistence type="predicted"/>
<keyword evidence="23" id="KW-0131">Cell cycle</keyword>
<dbReference type="FunFam" id="3.30.160.60:FF:000038">
    <property type="entry name" value="Zinc finger protein 624"/>
    <property type="match status" value="1"/>
</dbReference>
<keyword evidence="13" id="KW-0677">Repeat</keyword>
<evidence type="ECO:0000313" key="34">
    <source>
        <dbReference type="EMBL" id="CAI5792431.1"/>
    </source>
</evidence>
<dbReference type="Gene3D" id="3.30.160.60">
    <property type="entry name" value="Classic Zinc Finger"/>
    <property type="match status" value="9"/>
</dbReference>
<evidence type="ECO:0000256" key="5">
    <source>
        <dbReference type="ARBA" id="ARBA00012483"/>
    </source>
</evidence>
<keyword evidence="35" id="KW-1185">Reference proteome</keyword>
<keyword evidence="22" id="KW-0539">Nucleus</keyword>
<evidence type="ECO:0000256" key="18">
    <source>
        <dbReference type="ARBA" id="ARBA00022843"/>
    </source>
</evidence>
<feature type="domain" description="C2H2-type" evidence="33">
    <location>
        <begin position="288"/>
        <end position="315"/>
    </location>
</feature>
<evidence type="ECO:0000256" key="30">
    <source>
        <dbReference type="ARBA" id="ARBA00083844"/>
    </source>
</evidence>
<dbReference type="SUPFAM" id="SSF57667">
    <property type="entry name" value="beta-beta-alpha zinc fingers"/>
    <property type="match status" value="5"/>
</dbReference>
<dbReference type="GO" id="GO:0061630">
    <property type="term" value="F:ubiquitin protein ligase activity"/>
    <property type="evidence" value="ECO:0007669"/>
    <property type="project" value="UniProtKB-EC"/>
</dbReference>
<evidence type="ECO:0000256" key="10">
    <source>
        <dbReference type="ARBA" id="ARBA00022618"/>
    </source>
</evidence>
<evidence type="ECO:0000256" key="7">
    <source>
        <dbReference type="ARBA" id="ARBA00022491"/>
    </source>
</evidence>
<dbReference type="InterPro" id="IPR013087">
    <property type="entry name" value="Znf_C2H2_type"/>
</dbReference>
<feature type="domain" description="C2H2-type" evidence="33">
    <location>
        <begin position="344"/>
        <end position="371"/>
    </location>
</feature>
<evidence type="ECO:0000256" key="31">
    <source>
        <dbReference type="PROSITE-ProRule" id="PRU00042"/>
    </source>
</evidence>
<keyword evidence="10" id="KW-0132">Cell division</keyword>
<keyword evidence="8" id="KW-0597">Phosphoprotein</keyword>
<evidence type="ECO:0000256" key="4">
    <source>
        <dbReference type="ARBA" id="ARBA00004906"/>
    </source>
</evidence>
<dbReference type="Pfam" id="PF00096">
    <property type="entry name" value="zf-C2H2"/>
    <property type="match status" value="6"/>
</dbReference>
<evidence type="ECO:0000256" key="9">
    <source>
        <dbReference type="ARBA" id="ARBA00022604"/>
    </source>
</evidence>
<feature type="domain" description="C2H2-type" evidence="33">
    <location>
        <begin position="260"/>
        <end position="287"/>
    </location>
</feature>
<name>A0AA35PKL9_9SAUR</name>
<dbReference type="GO" id="GO:0010564">
    <property type="term" value="P:regulation of cell cycle process"/>
    <property type="evidence" value="ECO:0007669"/>
    <property type="project" value="UniProtKB-ARBA"/>
</dbReference>
<comment type="subcellular location">
    <subcellularLocation>
        <location evidence="2">Cytoplasm</location>
    </subcellularLocation>
    <subcellularLocation>
        <location evidence="3">Nucleus</location>
        <location evidence="3">Nucleoplasm</location>
    </subcellularLocation>
</comment>
<feature type="domain" description="C2H2-type" evidence="33">
    <location>
        <begin position="44"/>
        <end position="71"/>
    </location>
</feature>
<evidence type="ECO:0000256" key="22">
    <source>
        <dbReference type="ARBA" id="ARBA00023242"/>
    </source>
</evidence>
<reference evidence="34" key="1">
    <citation type="submission" date="2022-12" db="EMBL/GenBank/DDBJ databases">
        <authorList>
            <person name="Alioto T."/>
            <person name="Alioto T."/>
            <person name="Gomez Garrido J."/>
        </authorList>
    </citation>
    <scope>NUCLEOTIDE SEQUENCE</scope>
</reference>
<dbReference type="InterPro" id="IPR036236">
    <property type="entry name" value="Znf_C2H2_sf"/>
</dbReference>
<evidence type="ECO:0000256" key="26">
    <source>
        <dbReference type="ARBA" id="ARBA00075006"/>
    </source>
</evidence>
<keyword evidence="6" id="KW-0963">Cytoplasm</keyword>
<dbReference type="PROSITE" id="PS00028">
    <property type="entry name" value="ZINC_FINGER_C2H2_1"/>
    <property type="match status" value="7"/>
</dbReference>
<keyword evidence="14 31" id="KW-0863">Zinc-finger</keyword>
<evidence type="ECO:0000256" key="19">
    <source>
        <dbReference type="ARBA" id="ARBA00023015"/>
    </source>
</evidence>
<feature type="domain" description="C2H2-type" evidence="33">
    <location>
        <begin position="400"/>
        <end position="424"/>
    </location>
</feature>
<dbReference type="Proteomes" id="UP001178461">
    <property type="component" value="Chromosome 14"/>
</dbReference>
<evidence type="ECO:0000256" key="27">
    <source>
        <dbReference type="ARBA" id="ARBA00076827"/>
    </source>
</evidence>
<dbReference type="GO" id="GO:0045944">
    <property type="term" value="P:positive regulation of transcription by RNA polymerase II"/>
    <property type="evidence" value="ECO:0007669"/>
    <property type="project" value="UniProtKB-ARBA"/>
</dbReference>
<dbReference type="GO" id="GO:0003677">
    <property type="term" value="F:DNA binding"/>
    <property type="evidence" value="ECO:0007669"/>
    <property type="project" value="UniProtKB-KW"/>
</dbReference>
<evidence type="ECO:0000256" key="14">
    <source>
        <dbReference type="ARBA" id="ARBA00022771"/>
    </source>
</evidence>
<evidence type="ECO:0000256" key="24">
    <source>
        <dbReference type="ARBA" id="ARBA00053485"/>
    </source>
</evidence>